<dbReference type="SUPFAM" id="SSF53659">
    <property type="entry name" value="Isocitrate/Isopropylmalate dehydrogenase-like"/>
    <property type="match status" value="1"/>
</dbReference>
<keyword evidence="3 10" id="KW-0444">Lipid biosynthesis</keyword>
<evidence type="ECO:0000313" key="11">
    <source>
        <dbReference type="EMBL" id="GKS80895.1"/>
    </source>
</evidence>
<comment type="subcellular location">
    <subcellularLocation>
        <location evidence="10">Cytoplasm</location>
    </subcellularLocation>
    <text evidence="10">Associated with the membrane possibly through PlsY.</text>
</comment>
<organism evidence="11 12">
    <name type="scientific">Ligilactobacillus pabuli</name>
    <dbReference type="NCBI Taxonomy" id="2886039"/>
    <lineage>
        <taxon>Bacteria</taxon>
        <taxon>Bacillati</taxon>
        <taxon>Bacillota</taxon>
        <taxon>Bacilli</taxon>
        <taxon>Lactobacillales</taxon>
        <taxon>Lactobacillaceae</taxon>
        <taxon>Ligilactobacillus</taxon>
    </lineage>
</organism>
<evidence type="ECO:0000256" key="6">
    <source>
        <dbReference type="ARBA" id="ARBA00023209"/>
    </source>
</evidence>
<comment type="subunit">
    <text evidence="9 10">Homodimer. Probably interacts with PlsY.</text>
</comment>
<evidence type="ECO:0000256" key="10">
    <source>
        <dbReference type="HAMAP-Rule" id="MF_00019"/>
    </source>
</evidence>
<dbReference type="PIRSF" id="PIRSF002465">
    <property type="entry name" value="Phsphlp_syn_PlsX"/>
    <property type="match status" value="1"/>
</dbReference>
<dbReference type="Pfam" id="PF02504">
    <property type="entry name" value="FA_synthesis"/>
    <property type="match status" value="1"/>
</dbReference>
<protein>
    <recommendedName>
        <fullName evidence="8 10">Phosphate acyltransferase</fullName>
        <ecNumber evidence="8 10">2.3.1.274</ecNumber>
    </recommendedName>
    <alternativeName>
        <fullName evidence="10">Acyl-ACP phosphotransacylase</fullName>
    </alternativeName>
    <alternativeName>
        <fullName evidence="10">Acyl-[acyl-carrier-protein]--phosphate acyltransferase</fullName>
    </alternativeName>
    <alternativeName>
        <fullName evidence="10">Phosphate-acyl-ACP acyltransferase</fullName>
    </alternativeName>
</protein>
<dbReference type="EC" id="2.3.1.274" evidence="8 10"/>
<comment type="caution">
    <text evidence="11">The sequence shown here is derived from an EMBL/GenBank/DDBJ whole genome shotgun (WGS) entry which is preliminary data.</text>
</comment>
<gene>
    <name evidence="10 11" type="primary">plsX</name>
    <name evidence="11" type="ORF">LPAF129_05800</name>
</gene>
<keyword evidence="7 10" id="KW-1208">Phospholipid metabolism</keyword>
<evidence type="ECO:0000313" key="12">
    <source>
        <dbReference type="Proteomes" id="UP001055149"/>
    </source>
</evidence>
<dbReference type="Proteomes" id="UP001055149">
    <property type="component" value="Unassembled WGS sequence"/>
</dbReference>
<evidence type="ECO:0000256" key="8">
    <source>
        <dbReference type="ARBA" id="ARBA00024069"/>
    </source>
</evidence>
<evidence type="ECO:0000256" key="7">
    <source>
        <dbReference type="ARBA" id="ARBA00023264"/>
    </source>
</evidence>
<evidence type="ECO:0000256" key="1">
    <source>
        <dbReference type="ARBA" id="ARBA00001232"/>
    </source>
</evidence>
<keyword evidence="5 10" id="KW-0443">Lipid metabolism</keyword>
<name>A0ABQ5JIX9_9LACO</name>
<keyword evidence="11" id="KW-0012">Acyltransferase</keyword>
<evidence type="ECO:0000256" key="4">
    <source>
        <dbReference type="ARBA" id="ARBA00022679"/>
    </source>
</evidence>
<dbReference type="PANTHER" id="PTHR30100:SF1">
    <property type="entry name" value="PHOSPHATE ACYLTRANSFERASE"/>
    <property type="match status" value="1"/>
</dbReference>
<dbReference type="GO" id="GO:0016746">
    <property type="term" value="F:acyltransferase activity"/>
    <property type="evidence" value="ECO:0007669"/>
    <property type="project" value="UniProtKB-KW"/>
</dbReference>
<dbReference type="PANTHER" id="PTHR30100">
    <property type="entry name" value="FATTY ACID/PHOSPHOLIPID SYNTHESIS PROTEIN PLSX"/>
    <property type="match status" value="1"/>
</dbReference>
<evidence type="ECO:0000256" key="3">
    <source>
        <dbReference type="ARBA" id="ARBA00022516"/>
    </source>
</evidence>
<dbReference type="InterPro" id="IPR012281">
    <property type="entry name" value="Phospholipid_synth_PlsX-like"/>
</dbReference>
<accession>A0ABQ5JIX9</accession>
<evidence type="ECO:0000256" key="5">
    <source>
        <dbReference type="ARBA" id="ARBA00023098"/>
    </source>
</evidence>
<comment type="function">
    <text evidence="10">Catalyzes the reversible formation of acyl-phosphate (acyl-PO(4)) from acyl-[acyl-carrier-protein] (acyl-ACP). This enzyme utilizes acyl-ACP as fatty acyl donor, but not acyl-CoA.</text>
</comment>
<dbReference type="Gene3D" id="3.40.718.10">
    <property type="entry name" value="Isopropylmalate Dehydrogenase"/>
    <property type="match status" value="1"/>
</dbReference>
<comment type="catalytic activity">
    <reaction evidence="1 10">
        <text>a fatty acyl-[ACP] + phosphate = an acyl phosphate + holo-[ACP]</text>
        <dbReference type="Rhea" id="RHEA:42292"/>
        <dbReference type="Rhea" id="RHEA-COMP:9685"/>
        <dbReference type="Rhea" id="RHEA-COMP:14125"/>
        <dbReference type="ChEBI" id="CHEBI:43474"/>
        <dbReference type="ChEBI" id="CHEBI:59918"/>
        <dbReference type="ChEBI" id="CHEBI:64479"/>
        <dbReference type="ChEBI" id="CHEBI:138651"/>
        <dbReference type="EC" id="2.3.1.274"/>
    </reaction>
</comment>
<dbReference type="HAMAP" id="MF_00019">
    <property type="entry name" value="PlsX"/>
    <property type="match status" value="1"/>
</dbReference>
<keyword evidence="6 10" id="KW-0594">Phospholipid biosynthesis</keyword>
<keyword evidence="12" id="KW-1185">Reference proteome</keyword>
<dbReference type="NCBIfam" id="TIGR00182">
    <property type="entry name" value="plsX"/>
    <property type="match status" value="1"/>
</dbReference>
<proteinExistence type="inferred from homology"/>
<evidence type="ECO:0000256" key="9">
    <source>
        <dbReference type="ARBA" id="ARBA00046608"/>
    </source>
</evidence>
<keyword evidence="4 10" id="KW-0808">Transferase</keyword>
<sequence length="347" mass="36855">MKIAVDAMGGDNAPQTIVEGVEKARDEFLDVEFILFGDRAQVDPLLHNTERITLVQADEQIEMNDEPVRAIRRKKNSSMVMAATAVKNGEADALFSCGNTGALLAAGLLLVGRIKGISRPGLVSTLPVISAENGSFNLLDSGANADGKAEQLYQYALLGKYYATSIRGIKEPRIGLLNNGTEPHKGSKLTLEAHQLIAADKSINFVGNVESRDLLNGVCDVVIADGFTGNAVLKAIEGTASSIMHLLKDTIMSSGVSGKLGALLLKSSLSQLKSKMDQSQYGGAVLLGVKAPVVKAHGASDGQTVYYTIKQIKSMIDGEMLPNFTKYFAAQQAQEAAKKEAANETAE</sequence>
<dbReference type="InterPro" id="IPR003664">
    <property type="entry name" value="FA_synthesis"/>
</dbReference>
<comment type="pathway">
    <text evidence="10">Lipid metabolism; phospholipid metabolism.</text>
</comment>
<evidence type="ECO:0000256" key="2">
    <source>
        <dbReference type="ARBA" id="ARBA00022490"/>
    </source>
</evidence>
<dbReference type="EMBL" id="BQXH01000004">
    <property type="protein sequence ID" value="GKS80895.1"/>
    <property type="molecule type" value="Genomic_DNA"/>
</dbReference>
<keyword evidence="2 10" id="KW-0963">Cytoplasm</keyword>
<comment type="similarity">
    <text evidence="10">Belongs to the PlsX family.</text>
</comment>
<reference evidence="11" key="1">
    <citation type="journal article" date="2022" name="Int. J. Syst. Evol. Microbiol.">
        <title>A novel species of lactic acid bacteria, Ligilactobacillus pabuli sp. nov., isolated from alfalfa silage.</title>
        <authorList>
            <person name="Tohno M."/>
            <person name="Tanizawa Y."/>
            <person name="Sawada H."/>
            <person name="Sakamoto M."/>
            <person name="Ohkuma M."/>
            <person name="Kobayashi H."/>
        </authorList>
    </citation>
    <scope>NUCLEOTIDE SEQUENCE</scope>
    <source>
        <strain evidence="11">AF129</strain>
    </source>
</reference>